<reference evidence="1" key="1">
    <citation type="submission" date="2020-08" db="EMBL/GenBank/DDBJ databases">
        <title>Multicomponent nature underlies the extraordinary mechanical properties of spider dragline silk.</title>
        <authorList>
            <person name="Kono N."/>
            <person name="Nakamura H."/>
            <person name="Mori M."/>
            <person name="Yoshida Y."/>
            <person name="Ohtoshi R."/>
            <person name="Malay A.D."/>
            <person name="Moran D.A.P."/>
            <person name="Tomita M."/>
            <person name="Numata K."/>
            <person name="Arakawa K."/>
        </authorList>
    </citation>
    <scope>NUCLEOTIDE SEQUENCE</scope>
</reference>
<proteinExistence type="predicted"/>
<dbReference type="AlphaFoldDB" id="A0A8X6NFK1"/>
<evidence type="ECO:0000313" key="2">
    <source>
        <dbReference type="Proteomes" id="UP000887013"/>
    </source>
</evidence>
<name>A0A8X6NFK1_NEPPI</name>
<sequence>MTGSMVYSVLRSLNQRLLILLWTDISARLGQLPSLVHAVSSTRIIYTYISLKLDLVEWLLPAEYLWSRVCFASLIFIPMRVSLFESWGNRAVGPAEDD</sequence>
<evidence type="ECO:0000313" key="1">
    <source>
        <dbReference type="EMBL" id="GFT11659.1"/>
    </source>
</evidence>
<protein>
    <submittedName>
        <fullName evidence="1">Uncharacterized protein</fullName>
    </submittedName>
</protein>
<dbReference type="EMBL" id="BMAW01103948">
    <property type="protein sequence ID" value="GFT11659.1"/>
    <property type="molecule type" value="Genomic_DNA"/>
</dbReference>
<gene>
    <name evidence="1" type="ORF">NPIL_400611</name>
</gene>
<dbReference type="Proteomes" id="UP000887013">
    <property type="component" value="Unassembled WGS sequence"/>
</dbReference>
<accession>A0A8X6NFK1</accession>
<keyword evidence="2" id="KW-1185">Reference proteome</keyword>
<organism evidence="1 2">
    <name type="scientific">Nephila pilipes</name>
    <name type="common">Giant wood spider</name>
    <name type="synonym">Nephila maculata</name>
    <dbReference type="NCBI Taxonomy" id="299642"/>
    <lineage>
        <taxon>Eukaryota</taxon>
        <taxon>Metazoa</taxon>
        <taxon>Ecdysozoa</taxon>
        <taxon>Arthropoda</taxon>
        <taxon>Chelicerata</taxon>
        <taxon>Arachnida</taxon>
        <taxon>Araneae</taxon>
        <taxon>Araneomorphae</taxon>
        <taxon>Entelegynae</taxon>
        <taxon>Araneoidea</taxon>
        <taxon>Nephilidae</taxon>
        <taxon>Nephila</taxon>
    </lineage>
</organism>
<comment type="caution">
    <text evidence="1">The sequence shown here is derived from an EMBL/GenBank/DDBJ whole genome shotgun (WGS) entry which is preliminary data.</text>
</comment>